<evidence type="ECO:0000259" key="4">
    <source>
        <dbReference type="Pfam" id="PF14226"/>
    </source>
</evidence>
<keyword evidence="1" id="KW-0479">Metal-binding</keyword>
<dbReference type="AlphaFoldDB" id="A0AAD2DZC5"/>
<keyword evidence="3" id="KW-0408">Iron</keyword>
<evidence type="ECO:0000313" key="6">
    <source>
        <dbReference type="Proteomes" id="UP000834106"/>
    </source>
</evidence>
<keyword evidence="6" id="KW-1185">Reference proteome</keyword>
<proteinExistence type="predicted"/>
<dbReference type="PANTHER" id="PTHR10209">
    <property type="entry name" value="OXIDOREDUCTASE, 2OG-FE II OXYGENASE FAMILY PROTEIN"/>
    <property type="match status" value="1"/>
</dbReference>
<dbReference type="SUPFAM" id="SSF51197">
    <property type="entry name" value="Clavaminate synthase-like"/>
    <property type="match status" value="1"/>
</dbReference>
<evidence type="ECO:0000313" key="5">
    <source>
        <dbReference type="EMBL" id="CAI9771264.1"/>
    </source>
</evidence>
<evidence type="ECO:0000256" key="3">
    <source>
        <dbReference type="ARBA" id="ARBA00023004"/>
    </source>
</evidence>
<name>A0AAD2DZC5_9LAMI</name>
<keyword evidence="2" id="KW-0560">Oxidoreductase</keyword>
<dbReference type="PANTHER" id="PTHR10209:SF860">
    <property type="entry name" value="1-AMINOCYCLOPROPANE-1-CARBOXYLATE OXIDASE HOMOLOG"/>
    <property type="match status" value="1"/>
</dbReference>
<dbReference type="EMBL" id="OU503046">
    <property type="protein sequence ID" value="CAI9771264.1"/>
    <property type="molecule type" value="Genomic_DNA"/>
</dbReference>
<dbReference type="Proteomes" id="UP000834106">
    <property type="component" value="Chromosome 11"/>
</dbReference>
<dbReference type="InterPro" id="IPR027443">
    <property type="entry name" value="IPNS-like_sf"/>
</dbReference>
<evidence type="ECO:0000256" key="2">
    <source>
        <dbReference type="ARBA" id="ARBA00023002"/>
    </source>
</evidence>
<reference evidence="5" key="1">
    <citation type="submission" date="2023-05" db="EMBL/GenBank/DDBJ databases">
        <authorList>
            <person name="Huff M."/>
        </authorList>
    </citation>
    <scope>NUCLEOTIDE SEQUENCE</scope>
</reference>
<dbReference type="InterPro" id="IPR026992">
    <property type="entry name" value="DIOX_N"/>
</dbReference>
<gene>
    <name evidence="5" type="ORF">FPE_LOCUS18694</name>
</gene>
<dbReference type="GO" id="GO:0016706">
    <property type="term" value="F:2-oxoglutarate-dependent dioxygenase activity"/>
    <property type="evidence" value="ECO:0007669"/>
    <property type="project" value="UniProtKB-ARBA"/>
</dbReference>
<feature type="domain" description="Non-haem dioxygenase N-terminal" evidence="4">
    <location>
        <begin position="72"/>
        <end position="164"/>
    </location>
</feature>
<organism evidence="5 6">
    <name type="scientific">Fraxinus pennsylvanica</name>
    <dbReference type="NCBI Taxonomy" id="56036"/>
    <lineage>
        <taxon>Eukaryota</taxon>
        <taxon>Viridiplantae</taxon>
        <taxon>Streptophyta</taxon>
        <taxon>Embryophyta</taxon>
        <taxon>Tracheophyta</taxon>
        <taxon>Spermatophyta</taxon>
        <taxon>Magnoliopsida</taxon>
        <taxon>eudicotyledons</taxon>
        <taxon>Gunneridae</taxon>
        <taxon>Pentapetalae</taxon>
        <taxon>asterids</taxon>
        <taxon>lamiids</taxon>
        <taxon>Lamiales</taxon>
        <taxon>Oleaceae</taxon>
        <taxon>Oleeae</taxon>
        <taxon>Fraxinus</taxon>
    </lineage>
</organism>
<dbReference type="Pfam" id="PF14226">
    <property type="entry name" value="DIOX_N"/>
    <property type="match status" value="1"/>
</dbReference>
<dbReference type="Gene3D" id="2.60.120.330">
    <property type="entry name" value="B-lactam Antibiotic, Isopenicillin N Synthase, Chain"/>
    <property type="match status" value="1"/>
</dbReference>
<dbReference type="GO" id="GO:0046872">
    <property type="term" value="F:metal ion binding"/>
    <property type="evidence" value="ECO:0007669"/>
    <property type="project" value="UniProtKB-KW"/>
</dbReference>
<accession>A0AAD2DZC5</accession>
<protein>
    <recommendedName>
        <fullName evidence="4">Non-haem dioxygenase N-terminal domain-containing protein</fullName>
    </recommendedName>
</protein>
<evidence type="ECO:0000256" key="1">
    <source>
        <dbReference type="ARBA" id="ARBA00022723"/>
    </source>
</evidence>
<sequence>MSGRLHNVSIKESTAESEKNYDRIKELKAFEDTKAGIEGLVDSGIVSIPKIVTRPPDELAEELNFVRTSLQVPFIDLTGIELDNRRKKIVDEVRQASKEWGFFQLLNHGIPLSVLDGILNGIPKFHEQDAEVKKEYYSRDQTMKVIYVCNVDLYRSRAANWRDTGHFYFVLVSC</sequence>